<evidence type="ECO:0000259" key="1">
    <source>
        <dbReference type="Pfam" id="PF13304"/>
    </source>
</evidence>
<keyword evidence="3" id="KW-1185">Reference proteome</keyword>
<organism evidence="2 3">
    <name type="scientific">Peptacetobacter hiranonis (strain DSM 13275 / JCM 10541 / KCTC 15199 / TO-931)</name>
    <name type="common">Clostridium hiranonis</name>
    <dbReference type="NCBI Taxonomy" id="500633"/>
    <lineage>
        <taxon>Bacteria</taxon>
        <taxon>Bacillati</taxon>
        <taxon>Bacillota</taxon>
        <taxon>Clostridia</taxon>
        <taxon>Peptostreptococcales</taxon>
        <taxon>Peptostreptococcaceae</taxon>
        <taxon>Peptacetobacter</taxon>
    </lineage>
</organism>
<dbReference type="GO" id="GO:0016887">
    <property type="term" value="F:ATP hydrolysis activity"/>
    <property type="evidence" value="ECO:0007669"/>
    <property type="project" value="InterPro"/>
</dbReference>
<proteinExistence type="predicted"/>
<gene>
    <name evidence="2" type="ORF">CLOHIR_01507</name>
</gene>
<dbReference type="InterPro" id="IPR051396">
    <property type="entry name" value="Bact_Antivir_Def_Nuclease"/>
</dbReference>
<dbReference type="InterPro" id="IPR027417">
    <property type="entry name" value="P-loop_NTPase"/>
</dbReference>
<reference evidence="2 3" key="2">
    <citation type="submission" date="2008-10" db="EMBL/GenBank/DDBJ databases">
        <title>Draft genome sequence of Clostridium hiranonis (DSM 13275).</title>
        <authorList>
            <person name="Sudarsanam P."/>
            <person name="Ley R."/>
            <person name="Guruge J."/>
            <person name="Turnbaugh P.J."/>
            <person name="Mahowald M."/>
            <person name="Liep D."/>
            <person name="Gordon J."/>
        </authorList>
    </citation>
    <scope>NUCLEOTIDE SEQUENCE [LARGE SCALE GENOMIC DNA]</scope>
    <source>
        <strain evidence="2 3">DSM 13275</strain>
    </source>
</reference>
<dbReference type="SUPFAM" id="SSF52540">
    <property type="entry name" value="P-loop containing nucleoside triphosphate hydrolases"/>
    <property type="match status" value="1"/>
</dbReference>
<comment type="caution">
    <text evidence="2">The sequence shown here is derived from an EMBL/GenBank/DDBJ whole genome shotgun (WGS) entry which is preliminary data.</text>
</comment>
<dbReference type="GO" id="GO:0005524">
    <property type="term" value="F:ATP binding"/>
    <property type="evidence" value="ECO:0007669"/>
    <property type="project" value="InterPro"/>
</dbReference>
<dbReference type="PANTHER" id="PTHR43581">
    <property type="entry name" value="ATP/GTP PHOSPHATASE"/>
    <property type="match status" value="1"/>
</dbReference>
<protein>
    <recommendedName>
        <fullName evidence="1">ATPase AAA-type core domain-containing protein</fullName>
    </recommendedName>
</protein>
<dbReference type="InterPro" id="IPR003959">
    <property type="entry name" value="ATPase_AAA_core"/>
</dbReference>
<accession>B6G051</accession>
<dbReference type="RefSeq" id="WP_006440426.1">
    <property type="nucleotide sequence ID" value="NZ_DS995356.1"/>
</dbReference>
<dbReference type="EMBL" id="ABWP01000060">
    <property type="protein sequence ID" value="EEA84879.1"/>
    <property type="molecule type" value="Genomic_DNA"/>
</dbReference>
<sequence>MFAIRLENLVIKNIRNLKEVKISMEEYEDLRENNSKEYSNILGLFGPNGSGKTSILYAIDILKTVMSGKNFTAKHINNQNKGASISATFYISDYKKFNYLVDYSFIFTRNNVVDELLKVTKLGGKTIEVPKFGNSNLKSQIFNEYNMQNYGLIKELMDFANNKLVLLFNKNIVEFDIKDFYSNMDSKIFNLLQPLYIESDEINLVNQVLDKINNVLSLFVKRELRLVNYIDNRYMAVVKTDNGYIDLAEESLGIINIIQLVINLIPLSVDSSRCLCIDEIESSVFDSLTTEIIKSVDSCLSGQIIFTSHQFSLLDELKNTNIYYLKDGVAIKNQNKCDPYHSYLNYIYRKSDILPSRAHVSVAFRKSGGN</sequence>
<dbReference type="Pfam" id="PF13304">
    <property type="entry name" value="AAA_21"/>
    <property type="match status" value="1"/>
</dbReference>
<name>B6G051_PEPHT</name>
<reference evidence="2 3" key="1">
    <citation type="submission" date="2008-09" db="EMBL/GenBank/DDBJ databases">
        <authorList>
            <person name="Fulton L."/>
            <person name="Clifton S."/>
            <person name="Fulton B."/>
            <person name="Xu J."/>
            <person name="Minx P."/>
            <person name="Pepin K.H."/>
            <person name="Johnson M."/>
            <person name="Thiruvilangam P."/>
            <person name="Bhonagiri V."/>
            <person name="Nash W.E."/>
            <person name="Mardis E.R."/>
            <person name="Wilson R.K."/>
        </authorList>
    </citation>
    <scope>NUCLEOTIDE SEQUENCE [LARGE SCALE GENOMIC DNA]</scope>
    <source>
        <strain evidence="2 3">DSM 13275</strain>
    </source>
</reference>
<dbReference type="AlphaFoldDB" id="B6G051"/>
<dbReference type="eggNOG" id="COG1106">
    <property type="taxonomic scope" value="Bacteria"/>
</dbReference>
<evidence type="ECO:0000313" key="3">
    <source>
        <dbReference type="Proteomes" id="UP000003178"/>
    </source>
</evidence>
<dbReference type="OrthoDB" id="9809324at2"/>
<evidence type="ECO:0000313" key="2">
    <source>
        <dbReference type="EMBL" id="EEA84879.1"/>
    </source>
</evidence>
<dbReference type="PANTHER" id="PTHR43581:SF4">
    <property type="entry name" value="ATP_GTP PHOSPHATASE"/>
    <property type="match status" value="1"/>
</dbReference>
<dbReference type="Proteomes" id="UP000003178">
    <property type="component" value="Unassembled WGS sequence"/>
</dbReference>
<dbReference type="Gene3D" id="3.40.50.300">
    <property type="entry name" value="P-loop containing nucleotide triphosphate hydrolases"/>
    <property type="match status" value="1"/>
</dbReference>
<dbReference type="HOGENOM" id="CLU_608016_0_0_9"/>
<feature type="domain" description="ATPase AAA-type core" evidence="1">
    <location>
        <begin position="42"/>
        <end position="315"/>
    </location>
</feature>